<dbReference type="InterPro" id="IPR010982">
    <property type="entry name" value="Lambda_DNA-bd_dom_sf"/>
</dbReference>
<dbReference type="AlphaFoldDB" id="A0A6I3LQ60"/>
<sequence>MKDTEDKYLEAIINNFIALITEKNIDVAAIAAAANLDRKQVYRFINRENVPELTTFLRIVLATGFTPSDIFNFSFNFKEYMKSAGIQKIVHKGEKN</sequence>
<feature type="domain" description="HTH cro/C1-type" evidence="1">
    <location>
        <begin position="19"/>
        <end position="74"/>
    </location>
</feature>
<evidence type="ECO:0000313" key="2">
    <source>
        <dbReference type="EMBL" id="MTG98801.1"/>
    </source>
</evidence>
<accession>A0A6I3LQ60</accession>
<protein>
    <recommendedName>
        <fullName evidence="1">HTH cro/C1-type domain-containing protein</fullName>
    </recommendedName>
</protein>
<dbReference type="GO" id="GO:0003677">
    <property type="term" value="F:DNA binding"/>
    <property type="evidence" value="ECO:0007669"/>
    <property type="project" value="InterPro"/>
</dbReference>
<dbReference type="Gene3D" id="1.10.260.40">
    <property type="entry name" value="lambda repressor-like DNA-binding domains"/>
    <property type="match status" value="1"/>
</dbReference>
<dbReference type="OrthoDB" id="1446321at2"/>
<gene>
    <name evidence="2" type="ORF">GJV76_11780</name>
</gene>
<dbReference type="Pfam" id="PF13443">
    <property type="entry name" value="HTH_26"/>
    <property type="match status" value="1"/>
</dbReference>
<comment type="caution">
    <text evidence="2">The sequence shown here is derived from an EMBL/GenBank/DDBJ whole genome shotgun (WGS) entry which is preliminary data.</text>
</comment>
<evidence type="ECO:0000259" key="1">
    <source>
        <dbReference type="Pfam" id="PF13443"/>
    </source>
</evidence>
<dbReference type="EMBL" id="WMJX01000030">
    <property type="protein sequence ID" value="MTG98801.1"/>
    <property type="molecule type" value="Genomic_DNA"/>
</dbReference>
<organism evidence="2 3">
    <name type="scientific">Myroides albus</name>
    <dbReference type="NCBI Taxonomy" id="2562892"/>
    <lineage>
        <taxon>Bacteria</taxon>
        <taxon>Pseudomonadati</taxon>
        <taxon>Bacteroidota</taxon>
        <taxon>Flavobacteriia</taxon>
        <taxon>Flavobacteriales</taxon>
        <taxon>Flavobacteriaceae</taxon>
        <taxon>Myroides</taxon>
    </lineage>
</organism>
<keyword evidence="3" id="KW-1185">Reference proteome</keyword>
<dbReference type="InterPro" id="IPR001387">
    <property type="entry name" value="Cro/C1-type_HTH"/>
</dbReference>
<name>A0A6I3LQ60_9FLAO</name>
<proteinExistence type="predicted"/>
<evidence type="ECO:0000313" key="3">
    <source>
        <dbReference type="Proteomes" id="UP000438760"/>
    </source>
</evidence>
<reference evidence="2 3" key="1">
    <citation type="submission" date="2019-11" db="EMBL/GenBank/DDBJ databases">
        <title>Genome of Strain BIT-d1.</title>
        <authorList>
            <person name="Yang Y."/>
        </authorList>
    </citation>
    <scope>NUCLEOTIDE SEQUENCE [LARGE SCALE GENOMIC DNA]</scope>
    <source>
        <strain evidence="2 3">BIT-d1</strain>
    </source>
</reference>
<dbReference type="Proteomes" id="UP000438760">
    <property type="component" value="Unassembled WGS sequence"/>
</dbReference>
<dbReference type="SUPFAM" id="SSF47413">
    <property type="entry name" value="lambda repressor-like DNA-binding domains"/>
    <property type="match status" value="1"/>
</dbReference>
<dbReference type="RefSeq" id="WP_155092819.1">
    <property type="nucleotide sequence ID" value="NZ_WMJX01000030.1"/>
</dbReference>